<dbReference type="EMBL" id="CAJVPY010002312">
    <property type="protein sequence ID" value="CAG8556163.1"/>
    <property type="molecule type" value="Genomic_DNA"/>
</dbReference>
<evidence type="ECO:0000313" key="2">
    <source>
        <dbReference type="Proteomes" id="UP000789405"/>
    </source>
</evidence>
<gene>
    <name evidence="1" type="ORF">DERYTH_LOCUS5509</name>
</gene>
<organism evidence="1 2">
    <name type="scientific">Dentiscutata erythropus</name>
    <dbReference type="NCBI Taxonomy" id="1348616"/>
    <lineage>
        <taxon>Eukaryota</taxon>
        <taxon>Fungi</taxon>
        <taxon>Fungi incertae sedis</taxon>
        <taxon>Mucoromycota</taxon>
        <taxon>Glomeromycotina</taxon>
        <taxon>Glomeromycetes</taxon>
        <taxon>Diversisporales</taxon>
        <taxon>Gigasporaceae</taxon>
        <taxon>Dentiscutata</taxon>
    </lineage>
</organism>
<protein>
    <submittedName>
        <fullName evidence="1">3588_t:CDS:1</fullName>
    </submittedName>
</protein>
<dbReference type="AlphaFoldDB" id="A0A9N9B8J1"/>
<feature type="non-terminal residue" evidence="1">
    <location>
        <position position="39"/>
    </location>
</feature>
<reference evidence="1" key="1">
    <citation type="submission" date="2021-06" db="EMBL/GenBank/DDBJ databases">
        <authorList>
            <person name="Kallberg Y."/>
            <person name="Tangrot J."/>
            <person name="Rosling A."/>
        </authorList>
    </citation>
    <scope>NUCLEOTIDE SEQUENCE</scope>
    <source>
        <strain evidence="1">MA453B</strain>
    </source>
</reference>
<dbReference type="Proteomes" id="UP000789405">
    <property type="component" value="Unassembled WGS sequence"/>
</dbReference>
<keyword evidence="2" id="KW-1185">Reference proteome</keyword>
<comment type="caution">
    <text evidence="1">The sequence shown here is derived from an EMBL/GenBank/DDBJ whole genome shotgun (WGS) entry which is preliminary data.</text>
</comment>
<accession>A0A9N9B8J1</accession>
<sequence>GHRPNTITPFKVALLIGISMGKFFEKKKIKVITKNLSSG</sequence>
<name>A0A9N9B8J1_9GLOM</name>
<proteinExistence type="predicted"/>
<evidence type="ECO:0000313" key="1">
    <source>
        <dbReference type="EMBL" id="CAG8556163.1"/>
    </source>
</evidence>